<dbReference type="InterPro" id="IPR029063">
    <property type="entry name" value="SAM-dependent_MTases_sf"/>
</dbReference>
<dbReference type="GO" id="GO:0008757">
    <property type="term" value="F:S-adenosylmethionine-dependent methyltransferase activity"/>
    <property type="evidence" value="ECO:0007669"/>
    <property type="project" value="InterPro"/>
</dbReference>
<evidence type="ECO:0000256" key="3">
    <source>
        <dbReference type="ARBA" id="ARBA00022679"/>
    </source>
</evidence>
<sequence length="436" mass="49297">MLSISVIIPTRNEKNNIKKLLSQIMPYGYEVIVVDDSDDNTPEIARKSGANVIKGRGLGLAQAVLDGIDATDSDFIIVMDSDLQHPSSLLPQIVANLKRHDLVVVTKHTKEAMSELSWWRKLQSNLAVWAAHMIVPAPVSDPMTGYFGIRRKCLEGIPRGEYTLTDSEGLSTKMIGLEGIGFKIGLELFAKAKWVSHVELPMSFARREAGVSKGTRQSLQKHLKRLYQNSLNYVVELPKGSEEYHAFYEGTETQKEWKQAIALLLKTITEDLKPQRILDVGCGSSPNLNYMFSRDGKVGIDVNEKALEYMKGHSDAEFRYGSVMEIPFPDNSFDIVTCIEVLEHLYPKDIDKALMELVRVLKPNGHLILATPNYASRKWRIVENAQKLLQSGAWTSDHHTKFTHELLTGFCNKYGLREIRYDGVMHNMDMLITYKR</sequence>
<dbReference type="SUPFAM" id="SSF53335">
    <property type="entry name" value="S-adenosyl-L-methionine-dependent methyltransferases"/>
    <property type="match status" value="1"/>
</dbReference>
<evidence type="ECO:0000259" key="4">
    <source>
        <dbReference type="Pfam" id="PF00535"/>
    </source>
</evidence>
<dbReference type="InterPro" id="IPR029044">
    <property type="entry name" value="Nucleotide-diphossugar_trans"/>
</dbReference>
<comment type="caution">
    <text evidence="6">The sequence shown here is derived from an EMBL/GenBank/DDBJ whole genome shotgun (WGS) entry which is preliminary data.</text>
</comment>
<dbReference type="GO" id="GO:0006488">
    <property type="term" value="P:dolichol-linked oligosaccharide biosynthetic process"/>
    <property type="evidence" value="ECO:0007669"/>
    <property type="project" value="TreeGrafter"/>
</dbReference>
<dbReference type="InterPro" id="IPR001173">
    <property type="entry name" value="Glyco_trans_2-like"/>
</dbReference>
<dbReference type="InterPro" id="IPR039528">
    <property type="entry name" value="DPM1-like"/>
</dbReference>
<name>A0A0F9TJA7_9ZZZZ</name>
<feature type="domain" description="Methyltransferase type 11" evidence="5">
    <location>
        <begin position="278"/>
        <end position="369"/>
    </location>
</feature>
<accession>A0A0F9TJA7</accession>
<protein>
    <recommendedName>
        <fullName evidence="7">Glycosyltransferase 2-like domain-containing protein</fullName>
    </recommendedName>
</protein>
<reference evidence="6" key="1">
    <citation type="journal article" date="2015" name="Nature">
        <title>Complex archaea that bridge the gap between prokaryotes and eukaryotes.</title>
        <authorList>
            <person name="Spang A."/>
            <person name="Saw J.H."/>
            <person name="Jorgensen S.L."/>
            <person name="Zaremba-Niedzwiedzka K."/>
            <person name="Martijn J."/>
            <person name="Lind A.E."/>
            <person name="van Eijk R."/>
            <person name="Schleper C."/>
            <person name="Guy L."/>
            <person name="Ettema T.J."/>
        </authorList>
    </citation>
    <scope>NUCLEOTIDE SEQUENCE</scope>
</reference>
<dbReference type="PANTHER" id="PTHR43398">
    <property type="entry name" value="DOLICHOL-PHOSPHATE MANNOSYLTRANSFERASE SUBUNIT 1"/>
    <property type="match status" value="1"/>
</dbReference>
<dbReference type="Pfam" id="PF00535">
    <property type="entry name" value="Glycos_transf_2"/>
    <property type="match status" value="1"/>
</dbReference>
<dbReference type="GO" id="GO:0004582">
    <property type="term" value="F:dolichyl-phosphate beta-D-mannosyltransferase activity"/>
    <property type="evidence" value="ECO:0007669"/>
    <property type="project" value="InterPro"/>
</dbReference>
<dbReference type="AlphaFoldDB" id="A0A0F9TJA7"/>
<keyword evidence="3" id="KW-0808">Transferase</keyword>
<dbReference type="GO" id="GO:0006506">
    <property type="term" value="P:GPI anchor biosynthetic process"/>
    <property type="evidence" value="ECO:0007669"/>
    <property type="project" value="TreeGrafter"/>
</dbReference>
<dbReference type="PANTHER" id="PTHR43398:SF1">
    <property type="entry name" value="DOLICHOL-PHOSPHATE MANNOSYLTRANSFERASE SUBUNIT 1"/>
    <property type="match status" value="1"/>
</dbReference>
<dbReference type="GO" id="GO:0035269">
    <property type="term" value="P:protein O-linked glycosylation via mannose"/>
    <property type="evidence" value="ECO:0007669"/>
    <property type="project" value="TreeGrafter"/>
</dbReference>
<organism evidence="6">
    <name type="scientific">marine sediment metagenome</name>
    <dbReference type="NCBI Taxonomy" id="412755"/>
    <lineage>
        <taxon>unclassified sequences</taxon>
        <taxon>metagenomes</taxon>
        <taxon>ecological metagenomes</taxon>
    </lineage>
</organism>
<dbReference type="Pfam" id="PF08241">
    <property type="entry name" value="Methyltransf_11"/>
    <property type="match status" value="1"/>
</dbReference>
<feature type="domain" description="Glycosyltransferase 2-like" evidence="4">
    <location>
        <begin position="5"/>
        <end position="152"/>
    </location>
</feature>
<dbReference type="Gene3D" id="3.40.50.150">
    <property type="entry name" value="Vaccinia Virus protein VP39"/>
    <property type="match status" value="1"/>
</dbReference>
<evidence type="ECO:0000256" key="2">
    <source>
        <dbReference type="ARBA" id="ARBA00022676"/>
    </source>
</evidence>
<evidence type="ECO:0000256" key="1">
    <source>
        <dbReference type="ARBA" id="ARBA00006739"/>
    </source>
</evidence>
<keyword evidence="2" id="KW-0328">Glycosyltransferase</keyword>
<gene>
    <name evidence="6" type="ORF">LCGC14_0341260</name>
</gene>
<comment type="similarity">
    <text evidence="1">Belongs to the glycosyltransferase 2 family.</text>
</comment>
<dbReference type="CDD" id="cd02440">
    <property type="entry name" value="AdoMet_MTases"/>
    <property type="match status" value="1"/>
</dbReference>
<dbReference type="EMBL" id="LAZR01000249">
    <property type="protein sequence ID" value="KKN79344.1"/>
    <property type="molecule type" value="Genomic_DNA"/>
</dbReference>
<dbReference type="SUPFAM" id="SSF53448">
    <property type="entry name" value="Nucleotide-diphospho-sugar transferases"/>
    <property type="match status" value="1"/>
</dbReference>
<dbReference type="InterPro" id="IPR013216">
    <property type="entry name" value="Methyltransf_11"/>
</dbReference>
<dbReference type="GO" id="GO:0016020">
    <property type="term" value="C:membrane"/>
    <property type="evidence" value="ECO:0007669"/>
    <property type="project" value="GOC"/>
</dbReference>
<evidence type="ECO:0000313" key="6">
    <source>
        <dbReference type="EMBL" id="KKN79344.1"/>
    </source>
</evidence>
<dbReference type="Gene3D" id="3.90.550.10">
    <property type="entry name" value="Spore Coat Polysaccharide Biosynthesis Protein SpsA, Chain A"/>
    <property type="match status" value="1"/>
</dbReference>
<evidence type="ECO:0000259" key="5">
    <source>
        <dbReference type="Pfam" id="PF08241"/>
    </source>
</evidence>
<proteinExistence type="inferred from homology"/>
<evidence type="ECO:0008006" key="7">
    <source>
        <dbReference type="Google" id="ProtNLM"/>
    </source>
</evidence>